<organism evidence="1 2">
    <name type="scientific">Canna indica</name>
    <name type="common">Indian-shot</name>
    <dbReference type="NCBI Taxonomy" id="4628"/>
    <lineage>
        <taxon>Eukaryota</taxon>
        <taxon>Viridiplantae</taxon>
        <taxon>Streptophyta</taxon>
        <taxon>Embryophyta</taxon>
        <taxon>Tracheophyta</taxon>
        <taxon>Spermatophyta</taxon>
        <taxon>Magnoliopsida</taxon>
        <taxon>Liliopsida</taxon>
        <taxon>Zingiberales</taxon>
        <taxon>Cannaceae</taxon>
        <taxon>Canna</taxon>
    </lineage>
</organism>
<dbReference type="Gene3D" id="3.60.10.10">
    <property type="entry name" value="Endonuclease/exonuclease/phosphatase"/>
    <property type="match status" value="1"/>
</dbReference>
<dbReference type="SUPFAM" id="SSF56219">
    <property type="entry name" value="DNase I-like"/>
    <property type="match status" value="1"/>
</dbReference>
<evidence type="ECO:0000313" key="2">
    <source>
        <dbReference type="Proteomes" id="UP001327560"/>
    </source>
</evidence>
<keyword evidence="2" id="KW-1185">Reference proteome</keyword>
<proteinExistence type="predicted"/>
<dbReference type="Proteomes" id="UP001327560">
    <property type="component" value="Chromosome 7"/>
</dbReference>
<protein>
    <submittedName>
        <fullName evidence="1">Uncharacterized protein</fullName>
    </submittedName>
</protein>
<gene>
    <name evidence="1" type="ORF">Cni_G23015</name>
</gene>
<reference evidence="1 2" key="1">
    <citation type="submission" date="2023-10" db="EMBL/GenBank/DDBJ databases">
        <title>Chromosome-scale genome assembly provides insights into flower coloration mechanisms of Canna indica.</title>
        <authorList>
            <person name="Li C."/>
        </authorList>
    </citation>
    <scope>NUCLEOTIDE SEQUENCE [LARGE SCALE GENOMIC DNA]</scope>
    <source>
        <tissue evidence="1">Flower</tissue>
    </source>
</reference>
<name>A0AAQ3QN71_9LILI</name>
<accession>A0AAQ3QN71</accession>
<sequence>MIMVKVHSKGTRPWMFSGVYASTDSNEMKVLWDFLMSIDIANQPWLIAEDFNCIDNVEDKMGGRPFRYGKSIKAFKELCQEADLMDLKYKGVRFTLINNRI</sequence>
<dbReference type="InterPro" id="IPR036691">
    <property type="entry name" value="Endo/exonu/phosph_ase_sf"/>
</dbReference>
<dbReference type="EMBL" id="CP136896">
    <property type="protein sequence ID" value="WOL14235.1"/>
    <property type="molecule type" value="Genomic_DNA"/>
</dbReference>
<dbReference type="AlphaFoldDB" id="A0AAQ3QN71"/>
<evidence type="ECO:0000313" key="1">
    <source>
        <dbReference type="EMBL" id="WOL14235.1"/>
    </source>
</evidence>